<proteinExistence type="predicted"/>
<evidence type="ECO:0000313" key="2">
    <source>
        <dbReference type="EMBL" id="AIK68478.1"/>
    </source>
</evidence>
<keyword evidence="3" id="KW-1185">Reference proteome</keyword>
<protein>
    <recommendedName>
        <fullName evidence="1">Winged helix-turn-helix domain-containing protein</fullName>
    </recommendedName>
</protein>
<dbReference type="GeneID" id="22109815"/>
<reference evidence="2 3" key="1">
    <citation type="submission" date="2014-07" db="EMBL/GenBank/DDBJ databases">
        <title>Genomic characterization of two T7-like Mesorhizobium loti phages vB_MloP_Lo5R7ANS and vB_MloP_Cp1R7ANS-C2.</title>
        <authorList>
            <person name="Halmillawewa A.P."/>
            <person name="Perry B."/>
            <person name="Gavard R."/>
            <person name="Yost C.K."/>
            <person name="Hynes M.F."/>
        </authorList>
    </citation>
    <scope>NUCLEOTIDE SEQUENCE [LARGE SCALE GENOMIC DNA]</scope>
</reference>
<feature type="domain" description="Winged helix-turn-helix" evidence="1">
    <location>
        <begin position="93"/>
        <end position="152"/>
    </location>
</feature>
<dbReference type="KEGG" id="vg:22109815"/>
<dbReference type="InterPro" id="IPR055245">
    <property type="entry name" value="HTH_proteobacteria"/>
</dbReference>
<dbReference type="Pfam" id="PF14090">
    <property type="entry name" value="HTH_39"/>
    <property type="match status" value="1"/>
</dbReference>
<accession>A0A076YJ19</accession>
<dbReference type="RefSeq" id="YP_009100055.1">
    <property type="nucleotide sequence ID" value="NC_025431.1"/>
</dbReference>
<evidence type="ECO:0000313" key="3">
    <source>
        <dbReference type="Proteomes" id="UP000201609"/>
    </source>
</evidence>
<evidence type="ECO:0000259" key="1">
    <source>
        <dbReference type="Pfam" id="PF14090"/>
    </source>
</evidence>
<sequence length="155" mass="16941">MTTKSKLAIGTTVKVLDTYTVKSMRGRIGTVVAFSEALGVDVPLVDFGAGFAGHKGNGWDLTEGDRLPTSTGWWIDANEIAVHAKEPTAPMTKSVLDLLRRKGALTSMEAQGVLRCRQLPARILELKRLGHRIVTEIKVDPTGQKYARYHLQQAA</sequence>
<gene>
    <name evidence="2" type="ORF">Lo5R7ANS_08</name>
</gene>
<dbReference type="Proteomes" id="UP000201609">
    <property type="component" value="Segment"/>
</dbReference>
<organism evidence="2 3">
    <name type="scientific">Mesorhizobium phage vB_MloP_Lo5R7ANS</name>
    <dbReference type="NCBI Taxonomy" id="1527771"/>
    <lineage>
        <taxon>Viruses</taxon>
        <taxon>Duplodnaviria</taxon>
        <taxon>Heunggongvirae</taxon>
        <taxon>Uroviricota</taxon>
        <taxon>Caudoviricetes</taxon>
        <taxon>Autographivirales</taxon>
        <taxon>Pairvirus</taxon>
        <taxon>Pairvirus Lo5R7ANS</taxon>
    </lineage>
</organism>
<name>A0A076YJ19_9CAUD</name>
<dbReference type="EMBL" id="KM199771">
    <property type="protein sequence ID" value="AIK68478.1"/>
    <property type="molecule type" value="Genomic_DNA"/>
</dbReference>